<dbReference type="STRING" id="381764.Fnod_0774"/>
<dbReference type="eggNOG" id="COG2214">
    <property type="taxonomic scope" value="Bacteria"/>
</dbReference>
<feature type="transmembrane region" description="Helical" evidence="2">
    <location>
        <begin position="7"/>
        <end position="26"/>
    </location>
</feature>
<accession>A7HL44</accession>
<dbReference type="SUPFAM" id="SSF46565">
    <property type="entry name" value="Chaperone J-domain"/>
    <property type="match status" value="1"/>
</dbReference>
<evidence type="ECO:0000313" key="4">
    <source>
        <dbReference type="Proteomes" id="UP000002415"/>
    </source>
</evidence>
<dbReference type="EMBL" id="CP000771">
    <property type="protein sequence ID" value="ABS60627.1"/>
    <property type="molecule type" value="Genomic_DNA"/>
</dbReference>
<keyword evidence="2" id="KW-1133">Transmembrane helix</keyword>
<name>A7HL44_FERNB</name>
<keyword evidence="2" id="KW-0812">Transmembrane</keyword>
<dbReference type="Gene3D" id="1.10.287.110">
    <property type="entry name" value="DnaJ domain"/>
    <property type="match status" value="1"/>
</dbReference>
<dbReference type="RefSeq" id="WP_011993944.1">
    <property type="nucleotide sequence ID" value="NC_009718.1"/>
</dbReference>
<gene>
    <name evidence="3" type="ordered locus">Fnod_0774</name>
</gene>
<dbReference type="HOGENOM" id="CLU_1553005_0_0_0"/>
<reference evidence="3 4" key="2">
    <citation type="journal article" date="2009" name="Proc. Natl. Acad. Sci. U.S.A.">
        <title>On the chimeric nature, thermophilic origin, and phylogenetic placement of the Thermotogales.</title>
        <authorList>
            <person name="Zhaxybayeva O."/>
            <person name="Swithers K.S."/>
            <person name="Lapierre P."/>
            <person name="Fournier G.P."/>
            <person name="Bickhart D.M."/>
            <person name="DeBoy R.T."/>
            <person name="Nelson K.E."/>
            <person name="Nesbo C.L."/>
            <person name="Doolittle W.F."/>
            <person name="Gogarten J.P."/>
            <person name="Noll K.M."/>
        </authorList>
    </citation>
    <scope>NUCLEOTIDE SEQUENCE [LARGE SCALE GENOMIC DNA]</scope>
    <source>
        <strain evidence="4">ATCC 35602 / DSM 5306 / Rt17-B1</strain>
    </source>
</reference>
<evidence type="ECO:0000256" key="2">
    <source>
        <dbReference type="SAM" id="Phobius"/>
    </source>
</evidence>
<reference evidence="3 4" key="1">
    <citation type="submission" date="2007-07" db="EMBL/GenBank/DDBJ databases">
        <title>Complete sequence of Fervidobacterium nodosum Rt17-B1.</title>
        <authorList>
            <consortium name="US DOE Joint Genome Institute"/>
            <person name="Copeland A."/>
            <person name="Lucas S."/>
            <person name="Lapidus A."/>
            <person name="Barry K."/>
            <person name="Glavina del Rio T."/>
            <person name="Dalin E."/>
            <person name="Tice H."/>
            <person name="Pitluck S."/>
            <person name="Saunders E."/>
            <person name="Brettin T."/>
            <person name="Bruce D."/>
            <person name="Detter J.C."/>
            <person name="Han C."/>
            <person name="Schmutz J."/>
            <person name="Larimer F."/>
            <person name="Land M."/>
            <person name="Hauser L."/>
            <person name="Kyrpides N."/>
            <person name="Mikhailova N."/>
            <person name="Nelson K."/>
            <person name="Gogarten J.P."/>
            <person name="Noll K."/>
            <person name="Richardson P."/>
        </authorList>
    </citation>
    <scope>NUCLEOTIDE SEQUENCE [LARGE SCALE GENOMIC DNA]</scope>
    <source>
        <strain evidence="4">ATCC 35602 / DSM 5306 / Rt17-B1</strain>
    </source>
</reference>
<proteinExistence type="predicted"/>
<dbReference type="InterPro" id="IPR036869">
    <property type="entry name" value="J_dom_sf"/>
</dbReference>
<keyword evidence="4" id="KW-1185">Reference proteome</keyword>
<organism evidence="3 4">
    <name type="scientific">Fervidobacterium nodosum (strain ATCC 35602 / DSM 5306 / Rt17-B1)</name>
    <dbReference type="NCBI Taxonomy" id="381764"/>
    <lineage>
        <taxon>Bacteria</taxon>
        <taxon>Thermotogati</taxon>
        <taxon>Thermotogota</taxon>
        <taxon>Thermotogae</taxon>
        <taxon>Thermotogales</taxon>
        <taxon>Fervidobacteriaceae</taxon>
        <taxon>Fervidobacterium</taxon>
    </lineage>
</organism>
<keyword evidence="2" id="KW-0472">Membrane</keyword>
<sequence>MENKAGKFVVGCFISFFFIIFFIIVLGAFEEIFALSGIFSLIFIFFQIFVIYAIFRVLFSVLKGAKNVAKNSKQSTQEINEERYRENEENNYEETQELETTRNKTEMSLDIQKAFMILGLSPDVSYTKVSEKYYEMVKKINSKKMDENERQRILDELNKAYEIITDYYSKNF</sequence>
<feature type="region of interest" description="Disordered" evidence="1">
    <location>
        <begin position="79"/>
        <end position="99"/>
    </location>
</feature>
<dbReference type="KEGG" id="fno:Fnod_0774"/>
<evidence type="ECO:0008006" key="5">
    <source>
        <dbReference type="Google" id="ProtNLM"/>
    </source>
</evidence>
<feature type="transmembrane region" description="Helical" evidence="2">
    <location>
        <begin position="32"/>
        <end position="55"/>
    </location>
</feature>
<evidence type="ECO:0000313" key="3">
    <source>
        <dbReference type="EMBL" id="ABS60627.1"/>
    </source>
</evidence>
<dbReference type="AlphaFoldDB" id="A7HL44"/>
<protein>
    <recommendedName>
        <fullName evidence="5">J domain-containing protein</fullName>
    </recommendedName>
</protein>
<dbReference type="Proteomes" id="UP000002415">
    <property type="component" value="Chromosome"/>
</dbReference>
<dbReference type="OrthoDB" id="49686at2"/>
<evidence type="ECO:0000256" key="1">
    <source>
        <dbReference type="SAM" id="MobiDB-lite"/>
    </source>
</evidence>